<evidence type="ECO:0000256" key="2">
    <source>
        <dbReference type="SAM" id="MobiDB-lite"/>
    </source>
</evidence>
<evidence type="ECO:0000313" key="3">
    <source>
        <dbReference type="EMBL" id="KAK2141970.1"/>
    </source>
</evidence>
<keyword evidence="1" id="KW-0175">Coiled coil</keyword>
<dbReference type="EMBL" id="JAODUP010001010">
    <property type="protein sequence ID" value="KAK2141970.1"/>
    <property type="molecule type" value="Genomic_DNA"/>
</dbReference>
<keyword evidence="4" id="KW-1185">Reference proteome</keyword>
<comment type="caution">
    <text evidence="3">The sequence shown here is derived from an EMBL/GenBank/DDBJ whole genome shotgun (WGS) entry which is preliminary data.</text>
</comment>
<feature type="non-terminal residue" evidence="3">
    <location>
        <position position="1"/>
    </location>
</feature>
<protein>
    <submittedName>
        <fullName evidence="3">Uncharacterized protein</fullName>
    </submittedName>
</protein>
<proteinExistence type="predicted"/>
<sequence length="167" mass="18739">MVDCYRDKMVNCECKPSIQTTCRVNLHIYGAAHLKRGRKGWHVTTVQRREPNYSGKSSVACQGDEGYEISGIQELNETIFSDTTVSSTDVSSSIRPSAAQPSPVPGRPVPLLASTPTIDLHQPVERIERKILYDEIDNLRREKKDLVVERDILLASRLNSCVIQNDD</sequence>
<evidence type="ECO:0000313" key="4">
    <source>
        <dbReference type="Proteomes" id="UP001208570"/>
    </source>
</evidence>
<evidence type="ECO:0000256" key="1">
    <source>
        <dbReference type="SAM" id="Coils"/>
    </source>
</evidence>
<reference evidence="3" key="1">
    <citation type="journal article" date="2023" name="Mol. Biol. Evol.">
        <title>Third-Generation Sequencing Reveals the Adaptive Role of the Epigenome in Three Deep-Sea Polychaetes.</title>
        <authorList>
            <person name="Perez M."/>
            <person name="Aroh O."/>
            <person name="Sun Y."/>
            <person name="Lan Y."/>
            <person name="Juniper S.K."/>
            <person name="Young C.R."/>
            <person name="Angers B."/>
            <person name="Qian P.Y."/>
        </authorList>
    </citation>
    <scope>NUCLEOTIDE SEQUENCE</scope>
    <source>
        <strain evidence="3">P08H-3</strain>
    </source>
</reference>
<dbReference type="AlphaFoldDB" id="A0AAD9MQR2"/>
<organism evidence="3 4">
    <name type="scientific">Paralvinella palmiformis</name>
    <dbReference type="NCBI Taxonomy" id="53620"/>
    <lineage>
        <taxon>Eukaryota</taxon>
        <taxon>Metazoa</taxon>
        <taxon>Spiralia</taxon>
        <taxon>Lophotrochozoa</taxon>
        <taxon>Annelida</taxon>
        <taxon>Polychaeta</taxon>
        <taxon>Sedentaria</taxon>
        <taxon>Canalipalpata</taxon>
        <taxon>Terebellida</taxon>
        <taxon>Terebelliformia</taxon>
        <taxon>Alvinellidae</taxon>
        <taxon>Paralvinella</taxon>
    </lineage>
</organism>
<feature type="region of interest" description="Disordered" evidence="2">
    <location>
        <begin position="87"/>
        <end position="109"/>
    </location>
</feature>
<gene>
    <name evidence="3" type="ORF">LSH36_1010g00074</name>
</gene>
<dbReference type="Proteomes" id="UP001208570">
    <property type="component" value="Unassembled WGS sequence"/>
</dbReference>
<name>A0AAD9MQR2_9ANNE</name>
<accession>A0AAD9MQR2</accession>
<feature type="coiled-coil region" evidence="1">
    <location>
        <begin position="129"/>
        <end position="156"/>
    </location>
</feature>